<accession>A0A6A6NS21</accession>
<evidence type="ECO:0000313" key="2">
    <source>
        <dbReference type="Proteomes" id="UP000799766"/>
    </source>
</evidence>
<evidence type="ECO:0000313" key="1">
    <source>
        <dbReference type="EMBL" id="KAF2454519.1"/>
    </source>
</evidence>
<name>A0A6A6NS21_9PEZI</name>
<gene>
    <name evidence="1" type="ORF">BDY21DRAFT_105703</name>
</gene>
<dbReference type="AlphaFoldDB" id="A0A6A6NS21"/>
<reference evidence="1" key="1">
    <citation type="journal article" date="2020" name="Stud. Mycol.">
        <title>101 Dothideomycetes genomes: a test case for predicting lifestyles and emergence of pathogens.</title>
        <authorList>
            <person name="Haridas S."/>
            <person name="Albert R."/>
            <person name="Binder M."/>
            <person name="Bloem J."/>
            <person name="Labutti K."/>
            <person name="Salamov A."/>
            <person name="Andreopoulos B."/>
            <person name="Baker S."/>
            <person name="Barry K."/>
            <person name="Bills G."/>
            <person name="Bluhm B."/>
            <person name="Cannon C."/>
            <person name="Castanera R."/>
            <person name="Culley D."/>
            <person name="Daum C."/>
            <person name="Ezra D."/>
            <person name="Gonzalez J."/>
            <person name="Henrissat B."/>
            <person name="Kuo A."/>
            <person name="Liang C."/>
            <person name="Lipzen A."/>
            <person name="Lutzoni F."/>
            <person name="Magnuson J."/>
            <person name="Mondo S."/>
            <person name="Nolan M."/>
            <person name="Ohm R."/>
            <person name="Pangilinan J."/>
            <person name="Park H.-J."/>
            <person name="Ramirez L."/>
            <person name="Alfaro M."/>
            <person name="Sun H."/>
            <person name="Tritt A."/>
            <person name="Yoshinaga Y."/>
            <person name="Zwiers L.-H."/>
            <person name="Turgeon B."/>
            <person name="Goodwin S."/>
            <person name="Spatafora J."/>
            <person name="Crous P."/>
            <person name="Grigoriev I."/>
        </authorList>
    </citation>
    <scope>NUCLEOTIDE SEQUENCE</scope>
    <source>
        <strain evidence="1">ATCC 16933</strain>
    </source>
</reference>
<dbReference type="Proteomes" id="UP000799766">
    <property type="component" value="Unassembled WGS sequence"/>
</dbReference>
<organism evidence="1 2">
    <name type="scientific">Lineolata rhizophorae</name>
    <dbReference type="NCBI Taxonomy" id="578093"/>
    <lineage>
        <taxon>Eukaryota</taxon>
        <taxon>Fungi</taxon>
        <taxon>Dikarya</taxon>
        <taxon>Ascomycota</taxon>
        <taxon>Pezizomycotina</taxon>
        <taxon>Dothideomycetes</taxon>
        <taxon>Dothideomycetes incertae sedis</taxon>
        <taxon>Lineolatales</taxon>
        <taxon>Lineolataceae</taxon>
        <taxon>Lineolata</taxon>
    </lineage>
</organism>
<protein>
    <submittedName>
        <fullName evidence="1">Uncharacterized protein</fullName>
    </submittedName>
</protein>
<dbReference type="EMBL" id="MU001691">
    <property type="protein sequence ID" value="KAF2454519.1"/>
    <property type="molecule type" value="Genomic_DNA"/>
</dbReference>
<keyword evidence="2" id="KW-1185">Reference proteome</keyword>
<sequence>MRARRVRAPCLCGQRLRRQTPSQDGVLPASQGAKEWPWLRQACGMCKWARRTCATTSRNTYPLRPVVPTASLHPSPIQPRRSFSPATGASARWRLIVRCPNGAGRIPRPARGRPAAHGQSLGRSCAYVLSDWLAPASVETRPQHRCHALSLFYTHPPAPLTSSPFHQLNPPQASSPCP</sequence>
<proteinExistence type="predicted"/>